<evidence type="ECO:0000313" key="5">
    <source>
        <dbReference type="Proteomes" id="UP000571817"/>
    </source>
</evidence>
<evidence type="ECO:0000256" key="2">
    <source>
        <dbReference type="SAM" id="Phobius"/>
    </source>
</evidence>
<accession>A0A853DCR8</accession>
<gene>
    <name evidence="4" type="ORF">HNR15_000752</name>
</gene>
<dbReference type="AlphaFoldDB" id="A0A853DCR8"/>
<dbReference type="SMART" id="SM00014">
    <property type="entry name" value="acidPPc"/>
    <property type="match status" value="1"/>
</dbReference>
<keyword evidence="2" id="KW-1133">Transmembrane helix</keyword>
<feature type="transmembrane region" description="Helical" evidence="2">
    <location>
        <begin position="101"/>
        <end position="119"/>
    </location>
</feature>
<feature type="transmembrane region" description="Helical" evidence="2">
    <location>
        <begin position="74"/>
        <end position="94"/>
    </location>
</feature>
<feature type="domain" description="Phosphatidic acid phosphatase type 2/haloperoxidase" evidence="3">
    <location>
        <begin position="99"/>
        <end position="203"/>
    </location>
</feature>
<comment type="caution">
    <text evidence="4">The sequence shown here is derived from an EMBL/GenBank/DDBJ whole genome shotgun (WGS) entry which is preliminary data.</text>
</comment>
<dbReference type="Proteomes" id="UP000571817">
    <property type="component" value="Unassembled WGS sequence"/>
</dbReference>
<evidence type="ECO:0000259" key="3">
    <source>
        <dbReference type="SMART" id="SM00014"/>
    </source>
</evidence>
<dbReference type="EMBL" id="JACCFW010000001">
    <property type="protein sequence ID" value="NYJ73789.1"/>
    <property type="molecule type" value="Genomic_DNA"/>
</dbReference>
<dbReference type="RefSeq" id="WP_179479259.1">
    <property type="nucleotide sequence ID" value="NZ_JACCFW010000001.1"/>
</dbReference>
<dbReference type="Pfam" id="PF01569">
    <property type="entry name" value="PAP2"/>
    <property type="match status" value="1"/>
</dbReference>
<sequence length="293" mass="30710">MSASTMRPTGQQTPPRPRTSPWRPAAAMVGVAVVAIVVLVMLLVRNRTGAKFDYKMEFALGGPPWLFYNIEDRLQQVSVTSVALVGILVAAVALSRRRIGLAVGAIVLIGGATVTTQLLKAHVIHELPGDVANSMPSGHATVGISISLAVLMVLPVAWQWCVLPVCAATGFFFGAGTVVGHWHHPGDVLAALAVCLAWAGVALAVAHTVDHGRLGRAPRTPSRPVRSIGPGLAIWLVIGGIAMVSCLFLAWGAQPTVHGLRDLVLGMTAVALVAAGTVVVYGWVSQVARRYLV</sequence>
<proteinExistence type="predicted"/>
<keyword evidence="2" id="KW-0472">Membrane</keyword>
<evidence type="ECO:0000313" key="4">
    <source>
        <dbReference type="EMBL" id="NYJ73789.1"/>
    </source>
</evidence>
<keyword evidence="5" id="KW-1185">Reference proteome</keyword>
<dbReference type="Gene3D" id="1.20.144.10">
    <property type="entry name" value="Phosphatidic acid phosphatase type 2/haloperoxidase"/>
    <property type="match status" value="1"/>
</dbReference>
<protein>
    <submittedName>
        <fullName evidence="4">Membrane-associated phospholipid phosphatase</fullName>
    </submittedName>
</protein>
<feature type="transmembrane region" description="Helical" evidence="2">
    <location>
        <begin position="188"/>
        <end position="209"/>
    </location>
</feature>
<feature type="transmembrane region" description="Helical" evidence="2">
    <location>
        <begin position="263"/>
        <end position="284"/>
    </location>
</feature>
<organism evidence="4 5">
    <name type="scientific">Allobranchiibius huperziae</name>
    <dbReference type="NCBI Taxonomy" id="1874116"/>
    <lineage>
        <taxon>Bacteria</taxon>
        <taxon>Bacillati</taxon>
        <taxon>Actinomycetota</taxon>
        <taxon>Actinomycetes</taxon>
        <taxon>Micrococcales</taxon>
        <taxon>Dermacoccaceae</taxon>
        <taxon>Allobranchiibius</taxon>
    </lineage>
</organism>
<feature type="transmembrane region" description="Helical" evidence="2">
    <location>
        <begin position="165"/>
        <end position="182"/>
    </location>
</feature>
<name>A0A853DCR8_9MICO</name>
<reference evidence="4 5" key="1">
    <citation type="submission" date="2020-07" db="EMBL/GenBank/DDBJ databases">
        <title>Sequencing the genomes of 1000 actinobacteria strains.</title>
        <authorList>
            <person name="Klenk H.-P."/>
        </authorList>
    </citation>
    <scope>NUCLEOTIDE SEQUENCE [LARGE SCALE GENOMIC DNA]</scope>
    <source>
        <strain evidence="4 5">DSM 29531</strain>
    </source>
</reference>
<dbReference type="InterPro" id="IPR036938">
    <property type="entry name" value="PAP2/HPO_sf"/>
</dbReference>
<feature type="transmembrane region" description="Helical" evidence="2">
    <location>
        <begin position="25"/>
        <end position="44"/>
    </location>
</feature>
<evidence type="ECO:0000256" key="1">
    <source>
        <dbReference type="SAM" id="MobiDB-lite"/>
    </source>
</evidence>
<feature type="region of interest" description="Disordered" evidence="1">
    <location>
        <begin position="1"/>
        <end position="22"/>
    </location>
</feature>
<feature type="transmembrane region" description="Helical" evidence="2">
    <location>
        <begin position="230"/>
        <end position="251"/>
    </location>
</feature>
<feature type="transmembrane region" description="Helical" evidence="2">
    <location>
        <begin position="139"/>
        <end position="158"/>
    </location>
</feature>
<dbReference type="SUPFAM" id="SSF48317">
    <property type="entry name" value="Acid phosphatase/Vanadium-dependent haloperoxidase"/>
    <property type="match status" value="1"/>
</dbReference>
<dbReference type="InterPro" id="IPR000326">
    <property type="entry name" value="PAP2/HPO"/>
</dbReference>
<keyword evidence="2" id="KW-0812">Transmembrane</keyword>